<evidence type="ECO:0000256" key="4">
    <source>
        <dbReference type="SAM" id="Phobius"/>
    </source>
</evidence>
<evidence type="ECO:0000256" key="3">
    <source>
        <dbReference type="ARBA" id="ARBA00022801"/>
    </source>
</evidence>
<keyword evidence="3" id="KW-0378">Hydrolase</keyword>
<keyword evidence="2" id="KW-0732">Signal</keyword>
<dbReference type="Proteomes" id="UP001190700">
    <property type="component" value="Unassembled WGS sequence"/>
</dbReference>
<dbReference type="EMBL" id="LGRX02005361">
    <property type="protein sequence ID" value="KAK3278602.1"/>
    <property type="molecule type" value="Genomic_DNA"/>
</dbReference>
<dbReference type="PANTHER" id="PTHR11069:SF23">
    <property type="entry name" value="LYSOSOMAL ACID GLUCOSYLCERAMIDASE"/>
    <property type="match status" value="1"/>
</dbReference>
<evidence type="ECO:0000256" key="1">
    <source>
        <dbReference type="ARBA" id="ARBA00005382"/>
    </source>
</evidence>
<dbReference type="GO" id="GO:0016020">
    <property type="term" value="C:membrane"/>
    <property type="evidence" value="ECO:0007669"/>
    <property type="project" value="GOC"/>
</dbReference>
<evidence type="ECO:0000313" key="7">
    <source>
        <dbReference type="Proteomes" id="UP001190700"/>
    </source>
</evidence>
<dbReference type="GO" id="GO:0004348">
    <property type="term" value="F:glucosylceramidase activity"/>
    <property type="evidence" value="ECO:0007669"/>
    <property type="project" value="InterPro"/>
</dbReference>
<keyword evidence="4" id="KW-1133">Transmembrane helix</keyword>
<feature type="transmembrane region" description="Helical" evidence="4">
    <location>
        <begin position="146"/>
        <end position="169"/>
    </location>
</feature>
<dbReference type="Gene3D" id="3.20.20.80">
    <property type="entry name" value="Glycosidases"/>
    <property type="match status" value="1"/>
</dbReference>
<dbReference type="InterPro" id="IPR033453">
    <property type="entry name" value="Glyco_hydro_30_TIM-barrel"/>
</dbReference>
<evidence type="ECO:0000259" key="5">
    <source>
        <dbReference type="Pfam" id="PF02055"/>
    </source>
</evidence>
<organism evidence="6 7">
    <name type="scientific">Cymbomonas tetramitiformis</name>
    <dbReference type="NCBI Taxonomy" id="36881"/>
    <lineage>
        <taxon>Eukaryota</taxon>
        <taxon>Viridiplantae</taxon>
        <taxon>Chlorophyta</taxon>
        <taxon>Pyramimonadophyceae</taxon>
        <taxon>Pyramimonadales</taxon>
        <taxon>Pyramimonadaceae</taxon>
        <taxon>Cymbomonas</taxon>
    </lineage>
</organism>
<dbReference type="AlphaFoldDB" id="A0AAE0GIB0"/>
<keyword evidence="7" id="KW-1185">Reference proteome</keyword>
<dbReference type="GO" id="GO:0006680">
    <property type="term" value="P:glucosylceramide catabolic process"/>
    <property type="evidence" value="ECO:0007669"/>
    <property type="project" value="TreeGrafter"/>
</dbReference>
<evidence type="ECO:0000313" key="6">
    <source>
        <dbReference type="EMBL" id="KAK3278602.1"/>
    </source>
</evidence>
<feature type="domain" description="Glycosyl hydrolase family 30 TIM-barrel" evidence="5">
    <location>
        <begin position="234"/>
        <end position="385"/>
    </location>
</feature>
<accession>A0AAE0GIB0</accession>
<name>A0AAE0GIB0_9CHLO</name>
<sequence length="396" mass="44046">MDTKPAQEIHFVDPTDYLEEGEHVSLLVSDSYDNSMDDLADTGRKKRPVPGTVARDAALQKCAYEESAAGLELDEDEHLEAEVLDLAMTPQTNSSVRKMLSETRAKLDRTKRRNPEPASWWFSYGSTTAETAPSKENQYPAGRCSTYHLCCILTSAIVPLAISIWLMVLQIKADSAGDSEPMAGPKLDWFHTSFYQSELLTWRDPLSSVIRDPQPFGNGNFQLNIEDDAGLHEVDGVGATLTQSSAALLLDLKNRAPEGYWTLLHDFFSCVDDDDGEGYQACLRVLRLPISATEFIVGDSFWTYDQEPFDYALENVSLREDPYSLPVLQDILTVSPDLSIMAMATTAPTWLKTSYGQKDEWTGGALQDNTTHNVYATYARYLVKVAPSLCVPSPRC</sequence>
<evidence type="ECO:0000256" key="2">
    <source>
        <dbReference type="ARBA" id="ARBA00022729"/>
    </source>
</evidence>
<comment type="similarity">
    <text evidence="1">Belongs to the glycosyl hydrolase 30 family.</text>
</comment>
<dbReference type="InterPro" id="IPR001139">
    <property type="entry name" value="Glyco_hydro_30"/>
</dbReference>
<keyword evidence="4" id="KW-0812">Transmembrane</keyword>
<proteinExistence type="inferred from homology"/>
<dbReference type="InterPro" id="IPR017853">
    <property type="entry name" value="GH"/>
</dbReference>
<dbReference type="Pfam" id="PF02055">
    <property type="entry name" value="Glyco_hydro_30"/>
    <property type="match status" value="1"/>
</dbReference>
<gene>
    <name evidence="6" type="ORF">CYMTET_13473</name>
</gene>
<dbReference type="SUPFAM" id="SSF51445">
    <property type="entry name" value="(Trans)glycosidases"/>
    <property type="match status" value="1"/>
</dbReference>
<reference evidence="6 7" key="1">
    <citation type="journal article" date="2015" name="Genome Biol. Evol.">
        <title>Comparative Genomics of a Bacterivorous Green Alga Reveals Evolutionary Causalities and Consequences of Phago-Mixotrophic Mode of Nutrition.</title>
        <authorList>
            <person name="Burns J.A."/>
            <person name="Paasch A."/>
            <person name="Narechania A."/>
            <person name="Kim E."/>
        </authorList>
    </citation>
    <scope>NUCLEOTIDE SEQUENCE [LARGE SCALE GENOMIC DNA]</scope>
    <source>
        <strain evidence="6 7">PLY_AMNH</strain>
    </source>
</reference>
<comment type="caution">
    <text evidence="6">The sequence shown here is derived from an EMBL/GenBank/DDBJ whole genome shotgun (WGS) entry which is preliminary data.</text>
</comment>
<keyword evidence="4" id="KW-0472">Membrane</keyword>
<protein>
    <recommendedName>
        <fullName evidence="5">Glycosyl hydrolase family 30 TIM-barrel domain-containing protein</fullName>
    </recommendedName>
</protein>
<dbReference type="PANTHER" id="PTHR11069">
    <property type="entry name" value="GLUCOSYLCERAMIDASE"/>
    <property type="match status" value="1"/>
</dbReference>